<sequence>MLFILKLGSRFDMSKFALDTSREQSRGEEIANTISHAVALVAIIVGTPFLIWNAVQEGDAGFVVGASIFAASAILLYLASTVYHALQSGKVKQIFRTLDHSAIFLLIAGTYTPFTLGVLSGAWGWTLFGIVWGLAAIGVAMKAFKWGYHPLLSTGLYLSMGWLVVIAINPLLEMVPTEGLMWLLAGGLFYTVGVIFYATDSRLKYGHSIWHFFVMGGTGCHYFAILWYAA</sequence>
<evidence type="ECO:0000313" key="9">
    <source>
        <dbReference type="Proteomes" id="UP001193680"/>
    </source>
</evidence>
<comment type="subcellular location">
    <subcellularLocation>
        <location evidence="1">Cell membrane</location>
        <topology evidence="1">Multi-pass membrane protein</topology>
    </subcellularLocation>
</comment>
<accession>A0ABS0BZD1</accession>
<dbReference type="Pfam" id="PF03006">
    <property type="entry name" value="HlyIII"/>
    <property type="match status" value="1"/>
</dbReference>
<feature type="transmembrane region" description="Helical" evidence="7">
    <location>
        <begin position="61"/>
        <end position="86"/>
    </location>
</feature>
<comment type="caution">
    <text evidence="8">The sequence shown here is derived from an EMBL/GenBank/DDBJ whole genome shotgun (WGS) entry which is preliminary data.</text>
</comment>
<feature type="transmembrane region" description="Helical" evidence="7">
    <location>
        <begin position="180"/>
        <end position="198"/>
    </location>
</feature>
<keyword evidence="6 7" id="KW-0472">Membrane</keyword>
<protein>
    <submittedName>
        <fullName evidence="8">Hemolysin III family protein</fullName>
    </submittedName>
</protein>
<name>A0ABS0BZD1_9GAMM</name>
<feature type="transmembrane region" description="Helical" evidence="7">
    <location>
        <begin position="98"/>
        <end position="116"/>
    </location>
</feature>
<evidence type="ECO:0000313" key="8">
    <source>
        <dbReference type="EMBL" id="MBF6058418.1"/>
    </source>
</evidence>
<dbReference type="EMBL" id="JACBGI020000017">
    <property type="protein sequence ID" value="MBF6058418.1"/>
    <property type="molecule type" value="Genomic_DNA"/>
</dbReference>
<keyword evidence="3" id="KW-1003">Cell membrane</keyword>
<dbReference type="InterPro" id="IPR004254">
    <property type="entry name" value="AdipoR/HlyIII-related"/>
</dbReference>
<evidence type="ECO:0000256" key="1">
    <source>
        <dbReference type="ARBA" id="ARBA00004651"/>
    </source>
</evidence>
<evidence type="ECO:0000256" key="3">
    <source>
        <dbReference type="ARBA" id="ARBA00022475"/>
    </source>
</evidence>
<evidence type="ECO:0000256" key="4">
    <source>
        <dbReference type="ARBA" id="ARBA00022692"/>
    </source>
</evidence>
<dbReference type="Proteomes" id="UP001193680">
    <property type="component" value="Unassembled WGS sequence"/>
</dbReference>
<keyword evidence="9" id="KW-1185">Reference proteome</keyword>
<reference evidence="8 9" key="2">
    <citation type="submission" date="2020-11" db="EMBL/GenBank/DDBJ databases">
        <title>Sulfur oxidizing isolate from Hospital Hole Sinkhole.</title>
        <authorList>
            <person name="Scott K.M."/>
        </authorList>
    </citation>
    <scope>NUCLEOTIDE SEQUENCE [LARGE SCALE GENOMIC DNA]</scope>
    <source>
        <strain evidence="8 9">HH1</strain>
    </source>
</reference>
<organism evidence="8 9">
    <name type="scientific">Thiomicrorhabdus heinhorstiae</name>
    <dbReference type="NCBI Taxonomy" id="2748010"/>
    <lineage>
        <taxon>Bacteria</taxon>
        <taxon>Pseudomonadati</taxon>
        <taxon>Pseudomonadota</taxon>
        <taxon>Gammaproteobacteria</taxon>
        <taxon>Thiotrichales</taxon>
        <taxon>Piscirickettsiaceae</taxon>
        <taxon>Thiomicrorhabdus</taxon>
    </lineage>
</organism>
<reference evidence="8 9" key="1">
    <citation type="submission" date="2020-06" db="EMBL/GenBank/DDBJ databases">
        <authorList>
            <person name="Scott K."/>
        </authorList>
    </citation>
    <scope>NUCLEOTIDE SEQUENCE [LARGE SCALE GENOMIC DNA]</scope>
    <source>
        <strain evidence="8 9">HH1</strain>
    </source>
</reference>
<feature type="transmembrane region" description="Helical" evidence="7">
    <location>
        <begin position="148"/>
        <end position="168"/>
    </location>
</feature>
<dbReference type="PANTHER" id="PTHR20855:SF3">
    <property type="entry name" value="LD03007P"/>
    <property type="match status" value="1"/>
</dbReference>
<keyword evidence="5 7" id="KW-1133">Transmembrane helix</keyword>
<feature type="transmembrane region" description="Helical" evidence="7">
    <location>
        <begin position="34"/>
        <end position="55"/>
    </location>
</feature>
<keyword evidence="4 7" id="KW-0812">Transmembrane</keyword>
<evidence type="ECO:0000256" key="7">
    <source>
        <dbReference type="SAM" id="Phobius"/>
    </source>
</evidence>
<proteinExistence type="inferred from homology"/>
<evidence type="ECO:0000256" key="2">
    <source>
        <dbReference type="ARBA" id="ARBA00008488"/>
    </source>
</evidence>
<dbReference type="InterPro" id="IPR005744">
    <property type="entry name" value="Hy-lIII"/>
</dbReference>
<dbReference type="NCBIfam" id="TIGR01065">
    <property type="entry name" value="hlyIII"/>
    <property type="match status" value="1"/>
</dbReference>
<comment type="similarity">
    <text evidence="2">Belongs to the UPF0073 (Hly-III) family.</text>
</comment>
<evidence type="ECO:0000256" key="6">
    <source>
        <dbReference type="ARBA" id="ARBA00023136"/>
    </source>
</evidence>
<feature type="transmembrane region" description="Helical" evidence="7">
    <location>
        <begin position="210"/>
        <end position="229"/>
    </location>
</feature>
<gene>
    <name evidence="8" type="ORF">H8792_008700</name>
</gene>
<dbReference type="PANTHER" id="PTHR20855">
    <property type="entry name" value="ADIPOR/PROGESTIN RECEPTOR-RELATED"/>
    <property type="match status" value="1"/>
</dbReference>
<evidence type="ECO:0000256" key="5">
    <source>
        <dbReference type="ARBA" id="ARBA00022989"/>
    </source>
</evidence>